<keyword evidence="2" id="KW-0677">Repeat</keyword>
<feature type="domain" description="Cadherin" evidence="6">
    <location>
        <begin position="2"/>
        <end position="51"/>
    </location>
</feature>
<feature type="non-terminal residue" evidence="7">
    <location>
        <position position="1"/>
    </location>
</feature>
<accession>A0AAV2H5T6</accession>
<evidence type="ECO:0000256" key="5">
    <source>
        <dbReference type="PROSITE-ProRule" id="PRU00043"/>
    </source>
</evidence>
<gene>
    <name evidence="7" type="ORF">GSLYS_00003227001</name>
</gene>
<dbReference type="SUPFAM" id="SSF49313">
    <property type="entry name" value="Cadherin-like"/>
    <property type="match status" value="2"/>
</dbReference>
<dbReference type="PANTHER" id="PTHR24027">
    <property type="entry name" value="CADHERIN-23"/>
    <property type="match status" value="1"/>
</dbReference>
<dbReference type="Proteomes" id="UP001497497">
    <property type="component" value="Unassembled WGS sequence"/>
</dbReference>
<reference evidence="7 8" key="1">
    <citation type="submission" date="2024-04" db="EMBL/GenBank/DDBJ databases">
        <authorList>
            <consortium name="Genoscope - CEA"/>
            <person name="William W."/>
        </authorList>
    </citation>
    <scope>NUCLEOTIDE SEQUENCE [LARGE SCALE GENOMIC DNA]</scope>
</reference>
<dbReference type="InterPro" id="IPR039808">
    <property type="entry name" value="Cadherin"/>
</dbReference>
<comment type="caution">
    <text evidence="7">The sequence shown here is derived from an EMBL/GenBank/DDBJ whole genome shotgun (WGS) entry which is preliminary data.</text>
</comment>
<keyword evidence="3 5" id="KW-0106">Calcium</keyword>
<dbReference type="Gene3D" id="2.60.40.60">
    <property type="entry name" value="Cadherins"/>
    <property type="match status" value="2"/>
</dbReference>
<evidence type="ECO:0000259" key="6">
    <source>
        <dbReference type="PROSITE" id="PS50268"/>
    </source>
</evidence>
<organism evidence="7 8">
    <name type="scientific">Lymnaea stagnalis</name>
    <name type="common">Great pond snail</name>
    <name type="synonym">Helix stagnalis</name>
    <dbReference type="NCBI Taxonomy" id="6523"/>
    <lineage>
        <taxon>Eukaryota</taxon>
        <taxon>Metazoa</taxon>
        <taxon>Spiralia</taxon>
        <taxon>Lophotrochozoa</taxon>
        <taxon>Mollusca</taxon>
        <taxon>Gastropoda</taxon>
        <taxon>Heterobranchia</taxon>
        <taxon>Euthyneura</taxon>
        <taxon>Panpulmonata</taxon>
        <taxon>Hygrophila</taxon>
        <taxon>Lymnaeoidea</taxon>
        <taxon>Lymnaeidae</taxon>
        <taxon>Lymnaea</taxon>
    </lineage>
</organism>
<dbReference type="PANTHER" id="PTHR24027:SF438">
    <property type="entry name" value="CADHERIN 23"/>
    <property type="match status" value="1"/>
</dbReference>
<evidence type="ECO:0000256" key="3">
    <source>
        <dbReference type="ARBA" id="ARBA00022837"/>
    </source>
</evidence>
<proteinExistence type="predicted"/>
<evidence type="ECO:0000256" key="1">
    <source>
        <dbReference type="ARBA" id="ARBA00004370"/>
    </source>
</evidence>
<evidence type="ECO:0000256" key="4">
    <source>
        <dbReference type="ARBA" id="ARBA00023136"/>
    </source>
</evidence>
<dbReference type="CDD" id="cd11304">
    <property type="entry name" value="Cadherin_repeat"/>
    <property type="match status" value="1"/>
</dbReference>
<dbReference type="PRINTS" id="PR00205">
    <property type="entry name" value="CADHERIN"/>
</dbReference>
<dbReference type="AlphaFoldDB" id="A0AAV2H5T6"/>
<evidence type="ECO:0000256" key="2">
    <source>
        <dbReference type="ARBA" id="ARBA00022737"/>
    </source>
</evidence>
<sequence>ITSGVLEVSAVLDYESVTSYALVVQATDSKYTANASYNVQVLPVNEFTPTFNPKTLNINITENTLVNFTFMLQANVTDGDEGVDGSFTYSIENGKSL</sequence>
<evidence type="ECO:0000313" key="8">
    <source>
        <dbReference type="Proteomes" id="UP001497497"/>
    </source>
</evidence>
<keyword evidence="8" id="KW-1185">Reference proteome</keyword>
<evidence type="ECO:0000313" key="7">
    <source>
        <dbReference type="EMBL" id="CAL1529072.1"/>
    </source>
</evidence>
<dbReference type="GO" id="GO:0005509">
    <property type="term" value="F:calcium ion binding"/>
    <property type="evidence" value="ECO:0007669"/>
    <property type="project" value="UniProtKB-UniRule"/>
</dbReference>
<protein>
    <recommendedName>
        <fullName evidence="6">Cadherin domain-containing protein</fullName>
    </recommendedName>
</protein>
<dbReference type="InterPro" id="IPR002126">
    <property type="entry name" value="Cadherin-like_dom"/>
</dbReference>
<keyword evidence="4" id="KW-0472">Membrane</keyword>
<dbReference type="InterPro" id="IPR015919">
    <property type="entry name" value="Cadherin-like_sf"/>
</dbReference>
<dbReference type="GO" id="GO:0016342">
    <property type="term" value="C:catenin complex"/>
    <property type="evidence" value="ECO:0007669"/>
    <property type="project" value="TreeGrafter"/>
</dbReference>
<comment type="subcellular location">
    <subcellularLocation>
        <location evidence="1">Membrane</location>
    </subcellularLocation>
</comment>
<dbReference type="EMBL" id="CAXITT010000042">
    <property type="protein sequence ID" value="CAL1529072.1"/>
    <property type="molecule type" value="Genomic_DNA"/>
</dbReference>
<dbReference type="GO" id="GO:0008013">
    <property type="term" value="F:beta-catenin binding"/>
    <property type="evidence" value="ECO:0007669"/>
    <property type="project" value="TreeGrafter"/>
</dbReference>
<name>A0AAV2H5T6_LYMST</name>
<dbReference type="GO" id="GO:0045296">
    <property type="term" value="F:cadherin binding"/>
    <property type="evidence" value="ECO:0007669"/>
    <property type="project" value="TreeGrafter"/>
</dbReference>
<dbReference type="GO" id="GO:0016477">
    <property type="term" value="P:cell migration"/>
    <property type="evidence" value="ECO:0007669"/>
    <property type="project" value="TreeGrafter"/>
</dbReference>
<dbReference type="GO" id="GO:0007156">
    <property type="term" value="P:homophilic cell adhesion via plasma membrane adhesion molecules"/>
    <property type="evidence" value="ECO:0007669"/>
    <property type="project" value="InterPro"/>
</dbReference>
<dbReference type="PROSITE" id="PS50268">
    <property type="entry name" value="CADHERIN_2"/>
    <property type="match status" value="1"/>
</dbReference>